<evidence type="ECO:0008006" key="4">
    <source>
        <dbReference type="Google" id="ProtNLM"/>
    </source>
</evidence>
<gene>
    <name evidence="2" type="ORF">DCC81_07015</name>
</gene>
<feature type="region of interest" description="Disordered" evidence="1">
    <location>
        <begin position="269"/>
        <end position="337"/>
    </location>
</feature>
<organism evidence="2 3">
    <name type="scientific">Chitinophaga parva</name>
    <dbReference type="NCBI Taxonomy" id="2169414"/>
    <lineage>
        <taxon>Bacteria</taxon>
        <taxon>Pseudomonadati</taxon>
        <taxon>Bacteroidota</taxon>
        <taxon>Chitinophagia</taxon>
        <taxon>Chitinophagales</taxon>
        <taxon>Chitinophagaceae</taxon>
        <taxon>Chitinophaga</taxon>
    </lineage>
</organism>
<name>A0A2T7BNE7_9BACT</name>
<accession>A0A2T7BNE7</accession>
<evidence type="ECO:0000313" key="3">
    <source>
        <dbReference type="Proteomes" id="UP000244450"/>
    </source>
</evidence>
<dbReference type="AlphaFoldDB" id="A0A2T7BNE7"/>
<protein>
    <recommendedName>
        <fullName evidence="4">Cell division protein FtsQ</fullName>
    </recommendedName>
</protein>
<comment type="caution">
    <text evidence="2">The sequence shown here is derived from an EMBL/GenBank/DDBJ whole genome shotgun (WGS) entry which is preliminary data.</text>
</comment>
<keyword evidence="3" id="KW-1185">Reference proteome</keyword>
<evidence type="ECO:0000313" key="2">
    <source>
        <dbReference type="EMBL" id="PUZ29207.1"/>
    </source>
</evidence>
<dbReference type="EMBL" id="QCYK01000001">
    <property type="protein sequence ID" value="PUZ29207.1"/>
    <property type="molecule type" value="Genomic_DNA"/>
</dbReference>
<feature type="compositionally biased region" description="Low complexity" evidence="1">
    <location>
        <begin position="286"/>
        <end position="311"/>
    </location>
</feature>
<feature type="compositionally biased region" description="Acidic residues" evidence="1">
    <location>
        <begin position="271"/>
        <end position="282"/>
    </location>
</feature>
<sequence>MGIAFLWLVAFVGFIVLVVAAKRDKKSARCKSVQVQIVGTANNAFLNEKDLKNLVTGNPHNNPVGLLVTEVNLAALEKTVAANPWVKAADLYVDDNDVVNIRVSLKEPVARVFTVSGNTFYLDKDLGHIPVSARYAAKVPVFTNFPTAAAKLTHADSVLAAQVVAIGSYIQQDEFWTAQIAQVDITPDYKFNMTPTLGDQVIALGDGNDIEKKFDKLLAFYKQGLNKVGWNNYTVINLAFENEVVCTRKDGGSNVKVLAPPVFDSIHADISGDDATSDDDADDSSHAPPNATASAAAAPEKPKPAAHAPAAVHHNDPGKPQGGKRPKAVYPGGKSHS</sequence>
<evidence type="ECO:0000256" key="1">
    <source>
        <dbReference type="SAM" id="MobiDB-lite"/>
    </source>
</evidence>
<proteinExistence type="predicted"/>
<dbReference type="Proteomes" id="UP000244450">
    <property type="component" value="Unassembled WGS sequence"/>
</dbReference>
<reference evidence="2 3" key="1">
    <citation type="submission" date="2018-04" db="EMBL/GenBank/DDBJ databases">
        <title>Chitinophaga fuyangensis sp. nov., isolated from soil in a chemical factory.</title>
        <authorList>
            <person name="Chen K."/>
        </authorList>
    </citation>
    <scope>NUCLEOTIDE SEQUENCE [LARGE SCALE GENOMIC DNA]</scope>
    <source>
        <strain evidence="2 3">LY-1</strain>
    </source>
</reference>